<sequence>PANIFITAHGGLKYKDVGDNEERHMMRFKSCGRFVGFDQEREGDRVYTAPEILGGRYSEEVDVFSVGLIALEIATSVVLPDNSNEWQSLRSSDFSRTDLSHLSSELVLLIKRMMDKCPDRRITAAELTQHPVISKLKTLRDVGLAQEMQGIMDEEAANNNEETEVLDDQANHAGDILMSAGDDYDDLSLEHVTPRADNSTPWLKFIRRPEAIGDQMEIDT</sequence>
<dbReference type="GO" id="GO:0110031">
    <property type="term" value="P:negative regulation of G2/MI transition of meiotic cell cycle"/>
    <property type="evidence" value="ECO:0007669"/>
    <property type="project" value="TreeGrafter"/>
</dbReference>
<gene>
    <name evidence="6" type="ORF">PSTT_03123</name>
</gene>
<keyword evidence="2" id="KW-0547">Nucleotide-binding</keyword>
<evidence type="ECO:0000313" key="7">
    <source>
        <dbReference type="Proteomes" id="UP000239156"/>
    </source>
</evidence>
<protein>
    <recommendedName>
        <fullName evidence="5">Protein kinase domain-containing protein</fullName>
    </recommendedName>
</protein>
<keyword evidence="3" id="KW-0418">Kinase</keyword>
<dbReference type="PANTHER" id="PTHR11042">
    <property type="entry name" value="EUKARYOTIC TRANSLATION INITIATION FACTOR 2-ALPHA KINASE EIF2-ALPHA KINASE -RELATED"/>
    <property type="match status" value="1"/>
</dbReference>
<dbReference type="InterPro" id="IPR050339">
    <property type="entry name" value="CC_SR_Kinase"/>
</dbReference>
<comment type="caution">
    <text evidence="6">The sequence shown here is derived from an EMBL/GenBank/DDBJ whole genome shotgun (WGS) entry which is preliminary data.</text>
</comment>
<proteinExistence type="predicted"/>
<dbReference type="VEuPathDB" id="FungiDB:PSTT_03123"/>
<keyword evidence="4" id="KW-0067">ATP-binding</keyword>
<dbReference type="Gene3D" id="1.10.510.10">
    <property type="entry name" value="Transferase(Phosphotransferase) domain 1"/>
    <property type="match status" value="1"/>
</dbReference>
<keyword evidence="1" id="KW-0808">Transferase</keyword>
<dbReference type="GO" id="GO:0005634">
    <property type="term" value="C:nucleus"/>
    <property type="evidence" value="ECO:0007669"/>
    <property type="project" value="TreeGrafter"/>
</dbReference>
<dbReference type="VEuPathDB" id="FungiDB:PSHT_15456"/>
<dbReference type="Pfam" id="PF00069">
    <property type="entry name" value="Pkinase"/>
    <property type="match status" value="1"/>
</dbReference>
<keyword evidence="7" id="KW-1185">Reference proteome</keyword>
<accession>A0A2S4VXQ3</accession>
<dbReference type="Proteomes" id="UP000239156">
    <property type="component" value="Unassembled WGS sequence"/>
</dbReference>
<evidence type="ECO:0000256" key="4">
    <source>
        <dbReference type="ARBA" id="ARBA00022840"/>
    </source>
</evidence>
<name>A0A2S4VXQ3_9BASI</name>
<evidence type="ECO:0000256" key="1">
    <source>
        <dbReference type="ARBA" id="ARBA00022679"/>
    </source>
</evidence>
<evidence type="ECO:0000259" key="5">
    <source>
        <dbReference type="PROSITE" id="PS50011"/>
    </source>
</evidence>
<feature type="domain" description="Protein kinase" evidence="5">
    <location>
        <begin position="1"/>
        <end position="133"/>
    </location>
</feature>
<dbReference type="InterPro" id="IPR000719">
    <property type="entry name" value="Prot_kinase_dom"/>
</dbReference>
<dbReference type="PANTHER" id="PTHR11042:SF190">
    <property type="entry name" value="MITOSIS INHIBITOR PROTEIN KINASE MIK1"/>
    <property type="match status" value="1"/>
</dbReference>
<evidence type="ECO:0000313" key="6">
    <source>
        <dbReference type="EMBL" id="POW14237.1"/>
    </source>
</evidence>
<dbReference type="GO" id="GO:0005737">
    <property type="term" value="C:cytoplasm"/>
    <property type="evidence" value="ECO:0007669"/>
    <property type="project" value="TreeGrafter"/>
</dbReference>
<feature type="non-terminal residue" evidence="6">
    <location>
        <position position="1"/>
    </location>
</feature>
<dbReference type="GO" id="GO:0004713">
    <property type="term" value="F:protein tyrosine kinase activity"/>
    <property type="evidence" value="ECO:0007669"/>
    <property type="project" value="TreeGrafter"/>
</dbReference>
<evidence type="ECO:0000256" key="3">
    <source>
        <dbReference type="ARBA" id="ARBA00022777"/>
    </source>
</evidence>
<evidence type="ECO:0000256" key="2">
    <source>
        <dbReference type="ARBA" id="ARBA00022741"/>
    </source>
</evidence>
<dbReference type="PROSITE" id="PS50011">
    <property type="entry name" value="PROTEIN_KINASE_DOM"/>
    <property type="match status" value="1"/>
</dbReference>
<organism evidence="6 7">
    <name type="scientific">Puccinia striiformis</name>
    <dbReference type="NCBI Taxonomy" id="27350"/>
    <lineage>
        <taxon>Eukaryota</taxon>
        <taxon>Fungi</taxon>
        <taxon>Dikarya</taxon>
        <taxon>Basidiomycota</taxon>
        <taxon>Pucciniomycotina</taxon>
        <taxon>Pucciniomycetes</taxon>
        <taxon>Pucciniales</taxon>
        <taxon>Pucciniaceae</taxon>
        <taxon>Puccinia</taxon>
    </lineage>
</organism>
<dbReference type="GO" id="GO:0005524">
    <property type="term" value="F:ATP binding"/>
    <property type="evidence" value="ECO:0007669"/>
    <property type="project" value="UniProtKB-KW"/>
</dbReference>
<dbReference type="EMBL" id="PKSL01000019">
    <property type="protein sequence ID" value="POW14237.1"/>
    <property type="molecule type" value="Genomic_DNA"/>
</dbReference>
<dbReference type="AlphaFoldDB" id="A0A2S4VXQ3"/>
<dbReference type="SUPFAM" id="SSF56112">
    <property type="entry name" value="Protein kinase-like (PK-like)"/>
    <property type="match status" value="1"/>
</dbReference>
<dbReference type="InterPro" id="IPR011009">
    <property type="entry name" value="Kinase-like_dom_sf"/>
</dbReference>
<reference evidence="6" key="1">
    <citation type="submission" date="2017-12" db="EMBL/GenBank/DDBJ databases">
        <title>Gene loss provides genomic basis for host adaptation in cereal stripe rust fungi.</title>
        <authorList>
            <person name="Xia C."/>
        </authorList>
    </citation>
    <scope>NUCLEOTIDE SEQUENCE [LARGE SCALE GENOMIC DNA]</scope>
    <source>
        <strain evidence="6">93-210</strain>
    </source>
</reference>